<reference evidence="1" key="1">
    <citation type="journal article" date="2015" name="Nature">
        <title>Complex archaea that bridge the gap between prokaryotes and eukaryotes.</title>
        <authorList>
            <person name="Spang A."/>
            <person name="Saw J.H."/>
            <person name="Jorgensen S.L."/>
            <person name="Zaremba-Niedzwiedzka K."/>
            <person name="Martijn J."/>
            <person name="Lind A.E."/>
            <person name="van Eijk R."/>
            <person name="Schleper C."/>
            <person name="Guy L."/>
            <person name="Ettema T.J."/>
        </authorList>
    </citation>
    <scope>NUCLEOTIDE SEQUENCE</scope>
</reference>
<accession>A0A0F9A203</accession>
<evidence type="ECO:0008006" key="2">
    <source>
        <dbReference type="Google" id="ProtNLM"/>
    </source>
</evidence>
<feature type="non-terminal residue" evidence="1">
    <location>
        <position position="1"/>
    </location>
</feature>
<sequence length="170" mass="18970">SFGTQTSIDGVSLINTAHPLLGGGTYSNRSATDAAFSQTALQEIILLFEKMVNERGLIKRMVPEEVWIPTDLQFIAGEVLHSAYKPFTGNNEVNVMQGRLQPRTNHYFTSASAYWVTSMKRSHSLKGYWRTQPQFDSQDDFMTKGANFSVFFRFSAGVTYWHGVAGSDGV</sequence>
<proteinExistence type="predicted"/>
<name>A0A0F9A203_9ZZZZ</name>
<gene>
    <name evidence="1" type="ORF">LCGC14_2625120</name>
</gene>
<organism evidence="1">
    <name type="scientific">marine sediment metagenome</name>
    <dbReference type="NCBI Taxonomy" id="412755"/>
    <lineage>
        <taxon>unclassified sequences</taxon>
        <taxon>metagenomes</taxon>
        <taxon>ecological metagenomes</taxon>
    </lineage>
</organism>
<evidence type="ECO:0000313" key="1">
    <source>
        <dbReference type="EMBL" id="KKL03540.1"/>
    </source>
</evidence>
<protein>
    <recommendedName>
        <fullName evidence="2">Bacteriophage Mu GpT domain-containing protein</fullName>
    </recommendedName>
</protein>
<comment type="caution">
    <text evidence="1">The sequence shown here is derived from an EMBL/GenBank/DDBJ whole genome shotgun (WGS) entry which is preliminary data.</text>
</comment>
<dbReference type="EMBL" id="LAZR01044888">
    <property type="protein sequence ID" value="KKL03540.1"/>
    <property type="molecule type" value="Genomic_DNA"/>
</dbReference>
<dbReference type="AlphaFoldDB" id="A0A0F9A203"/>